<reference evidence="1" key="2">
    <citation type="submission" date="2021-02" db="EMBL/GenBank/DDBJ databases">
        <authorList>
            <person name="Kimball J.A."/>
            <person name="Haas M.W."/>
            <person name="Macchietto M."/>
            <person name="Kono T."/>
            <person name="Duquette J."/>
            <person name="Shao M."/>
        </authorList>
    </citation>
    <scope>NUCLEOTIDE SEQUENCE</scope>
    <source>
        <tissue evidence="1">Fresh leaf tissue</tissue>
    </source>
</reference>
<keyword evidence="2" id="KW-1185">Reference proteome</keyword>
<comment type="caution">
    <text evidence="1">The sequence shown here is derived from an EMBL/GenBank/DDBJ whole genome shotgun (WGS) entry which is preliminary data.</text>
</comment>
<reference evidence="1" key="1">
    <citation type="journal article" date="2021" name="bioRxiv">
        <title>Whole Genome Assembly and Annotation of Northern Wild Rice, Zizania palustris L., Supports a Whole Genome Duplication in the Zizania Genus.</title>
        <authorList>
            <person name="Haas M."/>
            <person name="Kono T."/>
            <person name="Macchietto M."/>
            <person name="Millas R."/>
            <person name="McGilp L."/>
            <person name="Shao M."/>
            <person name="Duquette J."/>
            <person name="Hirsch C.N."/>
            <person name="Kimball J."/>
        </authorList>
    </citation>
    <scope>NUCLEOTIDE SEQUENCE</scope>
    <source>
        <tissue evidence="1">Fresh leaf tissue</tissue>
    </source>
</reference>
<sequence>MDARLKRMDEESQQRKEVWKNIPLKIFAAKKMEETNVEKKGEDVLDVAPEMPRQHTIEVENAPPLNVTNDSDHCKLVLDSELMALSEEVAPNVTTNSDDVNPPCVDGPLLHQIHLSTGNKPHVVASNHSRSRRRYQIRNAGATSTIYTMSCIVTHRVELPTRASHAVHRVGRARRPHALPILLHTIATSRSGRRLQIHVVVDQILVVAHISGLNVTASVTTLGACHPPHSRTASSTHHMPTIHAASLVGLHCVIHGAMLHQGATLCCTALDTRVALFAGLRRVVPLTALT</sequence>
<organism evidence="1 2">
    <name type="scientific">Zizania palustris</name>
    <name type="common">Northern wild rice</name>
    <dbReference type="NCBI Taxonomy" id="103762"/>
    <lineage>
        <taxon>Eukaryota</taxon>
        <taxon>Viridiplantae</taxon>
        <taxon>Streptophyta</taxon>
        <taxon>Embryophyta</taxon>
        <taxon>Tracheophyta</taxon>
        <taxon>Spermatophyta</taxon>
        <taxon>Magnoliopsida</taxon>
        <taxon>Liliopsida</taxon>
        <taxon>Poales</taxon>
        <taxon>Poaceae</taxon>
        <taxon>BOP clade</taxon>
        <taxon>Oryzoideae</taxon>
        <taxon>Oryzeae</taxon>
        <taxon>Zizaniinae</taxon>
        <taxon>Zizania</taxon>
    </lineage>
</organism>
<accession>A0A8J5RLY5</accession>
<protein>
    <submittedName>
        <fullName evidence="1">Uncharacterized protein</fullName>
    </submittedName>
</protein>
<dbReference type="AlphaFoldDB" id="A0A8J5RLY5"/>
<evidence type="ECO:0000313" key="2">
    <source>
        <dbReference type="Proteomes" id="UP000729402"/>
    </source>
</evidence>
<gene>
    <name evidence="1" type="ORF">GUJ93_ZPchr0009g2415</name>
</gene>
<dbReference type="Proteomes" id="UP000729402">
    <property type="component" value="Unassembled WGS sequence"/>
</dbReference>
<name>A0A8J5RLY5_ZIZPA</name>
<proteinExistence type="predicted"/>
<dbReference type="EMBL" id="JAAALK010000289">
    <property type="protein sequence ID" value="KAG8048563.1"/>
    <property type="molecule type" value="Genomic_DNA"/>
</dbReference>
<evidence type="ECO:0000313" key="1">
    <source>
        <dbReference type="EMBL" id="KAG8048563.1"/>
    </source>
</evidence>